<dbReference type="InterPro" id="IPR023395">
    <property type="entry name" value="MCP_dom_sf"/>
</dbReference>
<proteinExistence type="inferred from homology"/>
<keyword evidence="8 9" id="KW-0472">Membrane</keyword>
<evidence type="ECO:0000256" key="4">
    <source>
        <dbReference type="ARBA" id="ARBA00022692"/>
    </source>
</evidence>
<dbReference type="STRING" id="595528.A0A0D2X0T6"/>
<reference evidence="13" key="1">
    <citation type="submission" date="2011-02" db="EMBL/GenBank/DDBJ databases">
        <title>The Genome Sequence of Capsaspora owczarzaki ATCC 30864.</title>
        <authorList>
            <person name="Russ C."/>
            <person name="Cuomo C."/>
            <person name="Burger G."/>
            <person name="Gray M.W."/>
            <person name="Holland P.W.H."/>
            <person name="King N."/>
            <person name="Lang F.B.F."/>
            <person name="Roger A.J."/>
            <person name="Ruiz-Trillo I."/>
            <person name="Young S.K."/>
            <person name="Zeng Q."/>
            <person name="Gargeya S."/>
            <person name="Alvarado L."/>
            <person name="Berlin A."/>
            <person name="Chapman S.B."/>
            <person name="Chen Z."/>
            <person name="Freedman E."/>
            <person name="Gellesch M."/>
            <person name="Goldberg J."/>
            <person name="Griggs A."/>
            <person name="Gujja S."/>
            <person name="Heilman E."/>
            <person name="Heiman D."/>
            <person name="Howarth C."/>
            <person name="Mehta T."/>
            <person name="Neiman D."/>
            <person name="Pearson M."/>
            <person name="Roberts A."/>
            <person name="Saif S."/>
            <person name="Shea T."/>
            <person name="Shenoy N."/>
            <person name="Sisk P."/>
            <person name="Stolte C."/>
            <person name="Sykes S."/>
            <person name="White J."/>
            <person name="Yandava C."/>
            <person name="Haas B."/>
            <person name="Nusbaum C."/>
            <person name="Birren B."/>
        </authorList>
    </citation>
    <scope>NUCLEOTIDE SEQUENCE</scope>
    <source>
        <strain evidence="13">ATCC 30864</strain>
    </source>
</reference>
<keyword evidence="3 10" id="KW-0813">Transport</keyword>
<dbReference type="PANTHER" id="PTHR45624">
    <property type="entry name" value="MITOCHONDRIAL BASIC AMINO ACIDS TRANSPORTER-RELATED"/>
    <property type="match status" value="1"/>
</dbReference>
<dbReference type="PROSITE" id="PS50920">
    <property type="entry name" value="SOLCAR"/>
    <property type="match status" value="1"/>
</dbReference>
<dbReference type="SUPFAM" id="SSF103506">
    <property type="entry name" value="Mitochondrial carrier"/>
    <property type="match status" value="1"/>
</dbReference>
<feature type="repeat" description="Solcar" evidence="9">
    <location>
        <begin position="332"/>
        <end position="418"/>
    </location>
</feature>
<evidence type="ECO:0000256" key="10">
    <source>
        <dbReference type="RuleBase" id="RU000488"/>
    </source>
</evidence>
<dbReference type="GO" id="GO:0022857">
    <property type="term" value="F:transmembrane transporter activity"/>
    <property type="evidence" value="ECO:0007669"/>
    <property type="project" value="TreeGrafter"/>
</dbReference>
<evidence type="ECO:0000256" key="1">
    <source>
        <dbReference type="ARBA" id="ARBA00004225"/>
    </source>
</evidence>
<dbReference type="InterPro" id="IPR018108">
    <property type="entry name" value="MCP_transmembrane"/>
</dbReference>
<gene>
    <name evidence="12" type="ORF">CAOG_001060</name>
</gene>
<dbReference type="Proteomes" id="UP000008743">
    <property type="component" value="Unassembled WGS sequence"/>
</dbReference>
<evidence type="ECO:0000313" key="13">
    <source>
        <dbReference type="Proteomes" id="UP000008743"/>
    </source>
</evidence>
<protein>
    <submittedName>
        <fullName evidence="12">Uncharacterized protein</fullName>
    </submittedName>
</protein>
<dbReference type="AlphaFoldDB" id="A0A0D2X0T6"/>
<feature type="transmembrane region" description="Helical" evidence="11">
    <location>
        <begin position="73"/>
        <end position="95"/>
    </location>
</feature>
<keyword evidence="13" id="KW-1185">Reference proteome</keyword>
<evidence type="ECO:0000256" key="11">
    <source>
        <dbReference type="SAM" id="Phobius"/>
    </source>
</evidence>
<sequence>MAGGTSRALARVLGEIYKHPLKVFRPGLDSTEVLRLRAIHDLRKLHNIANPDHQFTRTQVYSQMWRSESLRSYMHFLIPPILINAMLGSVVFFTYTEARSALDARWLDQIAKAARQADAEPNSALHARLHPYASTPTTKRFDFNLTVGGLHAMQAGALAGAVNAIIANPIDSTHWFYLRRVSAEMSAALAYRNVASATPIHHFAQSSLVSEQSAALDNKAISQPVSHSPSARPLAPTLHARMGLWSSLLEVYRQSGVLGLYSGLTIGLVRGILGYGVFFQVYEQTLTLLQGNIAFRVSRAFQQRNFEELFETLELDTKTSHSSRPHHHYHHHHYMAVILAGSLAGAGYQAVAHPLGALKHETLAHTIAAGRRVTFAAMQIAARQLGWSGMTAGFTSSLYRAVPSSVIGLLIYEALRDDPTAVSSSL</sequence>
<comment type="subcellular location">
    <subcellularLocation>
        <location evidence="1">Mitochondrion membrane</location>
        <topology evidence="1">Multi-pass membrane protein</topology>
    </subcellularLocation>
</comment>
<dbReference type="Gene3D" id="1.50.40.10">
    <property type="entry name" value="Mitochondrial carrier domain"/>
    <property type="match status" value="1"/>
</dbReference>
<accession>A0A0D2X0T6</accession>
<evidence type="ECO:0000256" key="8">
    <source>
        <dbReference type="ARBA" id="ARBA00023136"/>
    </source>
</evidence>
<evidence type="ECO:0000313" key="12">
    <source>
        <dbReference type="EMBL" id="KJE89624.1"/>
    </source>
</evidence>
<evidence type="ECO:0000256" key="3">
    <source>
        <dbReference type="ARBA" id="ARBA00022448"/>
    </source>
</evidence>
<comment type="similarity">
    <text evidence="2 10">Belongs to the mitochondrial carrier (TC 2.A.29) family.</text>
</comment>
<evidence type="ECO:0000256" key="6">
    <source>
        <dbReference type="ARBA" id="ARBA00022989"/>
    </source>
</evidence>
<dbReference type="InterPro" id="IPR050567">
    <property type="entry name" value="Mitochondrial_Carrier"/>
</dbReference>
<keyword evidence="7" id="KW-0496">Mitochondrion</keyword>
<dbReference type="EMBL" id="KE346360">
    <property type="protein sequence ID" value="KJE89624.1"/>
    <property type="molecule type" value="Genomic_DNA"/>
</dbReference>
<dbReference type="GO" id="GO:0031966">
    <property type="term" value="C:mitochondrial membrane"/>
    <property type="evidence" value="ECO:0007669"/>
    <property type="project" value="UniProtKB-SubCell"/>
</dbReference>
<keyword evidence="5" id="KW-0677">Repeat</keyword>
<dbReference type="RefSeq" id="XP_004365931.2">
    <property type="nucleotide sequence ID" value="XM_004365874.2"/>
</dbReference>
<dbReference type="OrthoDB" id="2382881at2759"/>
<evidence type="ECO:0000256" key="9">
    <source>
        <dbReference type="PROSITE-ProRule" id="PRU00282"/>
    </source>
</evidence>
<keyword evidence="6 11" id="KW-1133">Transmembrane helix</keyword>
<name>A0A0D2X0T6_CAPO3</name>
<dbReference type="InParanoid" id="A0A0D2X0T6"/>
<keyword evidence="4 9" id="KW-0812">Transmembrane</keyword>
<evidence type="ECO:0000256" key="2">
    <source>
        <dbReference type="ARBA" id="ARBA00006375"/>
    </source>
</evidence>
<evidence type="ECO:0000256" key="5">
    <source>
        <dbReference type="ARBA" id="ARBA00022737"/>
    </source>
</evidence>
<evidence type="ECO:0000256" key="7">
    <source>
        <dbReference type="ARBA" id="ARBA00023128"/>
    </source>
</evidence>
<dbReference type="Pfam" id="PF00153">
    <property type="entry name" value="Mito_carr"/>
    <property type="match status" value="2"/>
</dbReference>
<organism evidence="12 13">
    <name type="scientific">Capsaspora owczarzaki (strain ATCC 30864)</name>
    <dbReference type="NCBI Taxonomy" id="595528"/>
    <lineage>
        <taxon>Eukaryota</taxon>
        <taxon>Filasterea</taxon>
        <taxon>Capsaspora</taxon>
    </lineage>
</organism>
<dbReference type="PhylomeDB" id="A0A0D2X0T6"/>